<proteinExistence type="predicted"/>
<reference evidence="1 2" key="1">
    <citation type="journal article" date="2015" name="Microbiome">
        <title>Genomic resolution of linkages in carbon, nitrogen, and sulfur cycling among widespread estuary sediment bacteria.</title>
        <authorList>
            <person name="Baker B.J."/>
            <person name="Lazar C.S."/>
            <person name="Teske A.P."/>
            <person name="Dick G.J."/>
        </authorList>
    </citation>
    <scope>NUCLEOTIDE SEQUENCE [LARGE SCALE GENOMIC DNA]</scope>
    <source>
        <strain evidence="1">SM23_60</strain>
    </source>
</reference>
<evidence type="ECO:0000313" key="1">
    <source>
        <dbReference type="EMBL" id="KPK67191.1"/>
    </source>
</evidence>
<dbReference type="AlphaFoldDB" id="A0A0S8G2D2"/>
<accession>A0A0S8G2D2</accession>
<protein>
    <submittedName>
        <fullName evidence="1">Uncharacterized protein</fullName>
    </submittedName>
</protein>
<sequence>MYVHLQGRAEIEPYDQQAITKTDHRQAVLVPVHPGYCGHIEDVDFDGDMDLLFHFNTQDTGIQPGDTEATMWGQTYGGEDVWGTGPIRTVPPR</sequence>
<dbReference type="EMBL" id="LJUO01000235">
    <property type="protein sequence ID" value="KPK67191.1"/>
    <property type="molecule type" value="Genomic_DNA"/>
</dbReference>
<dbReference type="Proteomes" id="UP000051096">
    <property type="component" value="Unassembled WGS sequence"/>
</dbReference>
<gene>
    <name evidence="1" type="ORF">AMJ87_13755</name>
</gene>
<name>A0A0S8G2D2_UNCW3</name>
<comment type="caution">
    <text evidence="1">The sequence shown here is derived from an EMBL/GenBank/DDBJ whole genome shotgun (WGS) entry which is preliminary data.</text>
</comment>
<organism evidence="1 2">
    <name type="scientific">candidate division WOR_3 bacterium SM23_60</name>
    <dbReference type="NCBI Taxonomy" id="1703780"/>
    <lineage>
        <taxon>Bacteria</taxon>
        <taxon>Bacteria division WOR-3</taxon>
    </lineage>
</organism>
<evidence type="ECO:0000313" key="2">
    <source>
        <dbReference type="Proteomes" id="UP000051096"/>
    </source>
</evidence>